<dbReference type="GO" id="GO:0005198">
    <property type="term" value="F:structural molecule activity"/>
    <property type="evidence" value="ECO:0007669"/>
    <property type="project" value="InterPro"/>
</dbReference>
<evidence type="ECO:0000313" key="1">
    <source>
        <dbReference type="EMBL" id="PCG08881.1"/>
    </source>
</evidence>
<dbReference type="Pfam" id="PF05136">
    <property type="entry name" value="Phage_portal_2"/>
    <property type="match status" value="1"/>
</dbReference>
<comment type="caution">
    <text evidence="1">The sequence shown here is derived from an EMBL/GenBank/DDBJ whole genome shotgun (WGS) entry which is preliminary data.</text>
</comment>
<sequence>MGWLGDLYRRAAPVQAAARAEALLRLEKAETQRSALRGIRAQYDGASHSRRTQGWRRTGRDANYELQGAAAVLAQTARDMVRNNPYAERAVSAISTDIVGTGITFQVLRNGAPDAELTALAREHLESTACDADGRQNIYGLQLQAARTVVESGAVLARNRARFARDGLPVPFQIQMLEPDYLDATRNGVFDAGMYVSGIQFDRIGNREAYWLFPQHPGSVALRSPTSNPIPARDIVHVFRADRPGQQHGASWFAPVILPMQDFRDYQDAQLLRQKVASSWAVFRIGSPESLDDAADEAERADFIEPGLIEDLPYGTDIKFANPPGVEGYAEFSKISVRTFATGMNLPYDIFGDLEGVNYSSGRMGRIQYNRQLDSWTWNMLIPQFCEPIGAWFFRAAQLMGRDTTGCTMLWTPPARPMLDLSTEGPALRDLVRSGLMDPETAIRERGEDPDTVLAAWARFAAKADALGLVFDCDPRKVTQVGNAMQPTAGTQPKKD</sequence>
<reference evidence="1 2" key="1">
    <citation type="submission" date="2017-09" db="EMBL/GenBank/DDBJ databases">
        <title>Sphingomonas ginsenosidimutans KACC 14949, whole genome shotgun sequence.</title>
        <authorList>
            <person name="Feng G."/>
            <person name="Zhu H."/>
        </authorList>
    </citation>
    <scope>NUCLEOTIDE SEQUENCE [LARGE SCALE GENOMIC DNA]</scope>
    <source>
        <strain evidence="1 2">KACC 14949</strain>
    </source>
</reference>
<dbReference type="InterPro" id="IPR006429">
    <property type="entry name" value="Phage_lambda_portal"/>
</dbReference>
<evidence type="ECO:0000313" key="2">
    <source>
        <dbReference type="Proteomes" id="UP000218784"/>
    </source>
</evidence>
<protein>
    <submittedName>
        <fullName evidence="1">Phage portal protein</fullName>
    </submittedName>
</protein>
<dbReference type="GO" id="GO:0019068">
    <property type="term" value="P:virion assembly"/>
    <property type="evidence" value="ECO:0007669"/>
    <property type="project" value="InterPro"/>
</dbReference>
<name>A0A2A4HXW4_9SPHN</name>
<dbReference type="NCBIfam" id="TIGR01539">
    <property type="entry name" value="portal_lambda"/>
    <property type="match status" value="1"/>
</dbReference>
<accession>A0A2A4HXW4</accession>
<proteinExistence type="predicted"/>
<gene>
    <name evidence="1" type="ORF">COA17_11090</name>
</gene>
<dbReference type="AlphaFoldDB" id="A0A2A4HXW4"/>
<keyword evidence="2" id="KW-1185">Reference proteome</keyword>
<dbReference type="EMBL" id="NWVD01000004">
    <property type="protein sequence ID" value="PCG08881.1"/>
    <property type="molecule type" value="Genomic_DNA"/>
</dbReference>
<dbReference type="Proteomes" id="UP000218784">
    <property type="component" value="Unassembled WGS sequence"/>
</dbReference>
<organism evidence="1 2">
    <name type="scientific">Sphingomonas ginsenosidimutans</name>
    <dbReference type="NCBI Taxonomy" id="862134"/>
    <lineage>
        <taxon>Bacteria</taxon>
        <taxon>Pseudomonadati</taxon>
        <taxon>Pseudomonadota</taxon>
        <taxon>Alphaproteobacteria</taxon>
        <taxon>Sphingomonadales</taxon>
        <taxon>Sphingomonadaceae</taxon>
        <taxon>Sphingomonas</taxon>
    </lineage>
</organism>